<evidence type="ECO:0000259" key="5">
    <source>
        <dbReference type="Pfam" id="PF00496"/>
    </source>
</evidence>
<sequence>MTYPTAFVVDRKNVEGNKNNWVFEPNGTGPFRLERYDIGETILLGRNENYHLGPPFLDEVEFILSGGDPMLMYENDEIHVTGLGLADLERVQDPSNPLRTELATAPPGFTVSFIGMNLEQPPFDDVKFRQALNYAVNKKEIATTALSDLVVPAIGVIPPGFPSYNPDLRGYGYDPEKAKRLLSESRYGADPASIPRITLSIAGNFGVSVGLDMEVMLRSWQETLGVEVEIQQTEWATFLQDVHQRRFQMFALAWSADYPDPQNFLDIMFHTDSANNWGNYNNREVDSLLEKARVEPDQTVRFQQYNLIEQLIVDDAPWVPLWHSTERKVLVKPEVKDYFLLPMTIPKLRHVYITDN</sequence>
<dbReference type="Pfam" id="PF00496">
    <property type="entry name" value="SBP_bac_5"/>
    <property type="match status" value="1"/>
</dbReference>
<evidence type="ECO:0000313" key="6">
    <source>
        <dbReference type="EMBL" id="CUV01651.1"/>
    </source>
</evidence>
<dbReference type="GO" id="GO:0030313">
    <property type="term" value="C:cell envelope"/>
    <property type="evidence" value="ECO:0007669"/>
    <property type="project" value="UniProtKB-SubCell"/>
</dbReference>
<dbReference type="PANTHER" id="PTHR30290:SF10">
    <property type="entry name" value="PERIPLASMIC OLIGOPEPTIDE-BINDING PROTEIN-RELATED"/>
    <property type="match status" value="1"/>
</dbReference>
<dbReference type="GO" id="GO:1904680">
    <property type="term" value="F:peptide transmembrane transporter activity"/>
    <property type="evidence" value="ECO:0007669"/>
    <property type="project" value="TreeGrafter"/>
</dbReference>
<accession>A0A160V730</accession>
<dbReference type="Gene3D" id="3.90.76.10">
    <property type="entry name" value="Dipeptide-binding Protein, Domain 1"/>
    <property type="match status" value="1"/>
</dbReference>
<gene>
    <name evidence="6" type="ORF">MGWOODY_Clf306</name>
</gene>
<dbReference type="Gene3D" id="3.10.105.10">
    <property type="entry name" value="Dipeptide-binding Protein, Domain 3"/>
    <property type="match status" value="1"/>
</dbReference>
<dbReference type="SUPFAM" id="SSF53850">
    <property type="entry name" value="Periplasmic binding protein-like II"/>
    <property type="match status" value="1"/>
</dbReference>
<dbReference type="InterPro" id="IPR039424">
    <property type="entry name" value="SBP_5"/>
</dbReference>
<comment type="similarity">
    <text evidence="2">Belongs to the bacterial solute-binding protein 5 family.</text>
</comment>
<proteinExistence type="inferred from homology"/>
<evidence type="ECO:0000256" key="3">
    <source>
        <dbReference type="ARBA" id="ARBA00022448"/>
    </source>
</evidence>
<feature type="domain" description="Solute-binding protein family 5" evidence="5">
    <location>
        <begin position="8"/>
        <end position="275"/>
    </location>
</feature>
<dbReference type="EMBL" id="FAXA01000112">
    <property type="protein sequence ID" value="CUV01651.1"/>
    <property type="molecule type" value="Genomic_DNA"/>
</dbReference>
<comment type="subcellular location">
    <subcellularLocation>
        <location evidence="1">Cell envelope</location>
    </subcellularLocation>
</comment>
<protein>
    <submittedName>
        <fullName evidence="6">Dipeptide-binding ABC transporter, periplasmic substrate-binding component (TC 3.A.1.5.2)</fullName>
    </submittedName>
</protein>
<evidence type="ECO:0000256" key="2">
    <source>
        <dbReference type="ARBA" id="ARBA00005695"/>
    </source>
</evidence>
<keyword evidence="4" id="KW-0732">Signal</keyword>
<reference evidence="6" key="1">
    <citation type="submission" date="2015-10" db="EMBL/GenBank/DDBJ databases">
        <authorList>
            <person name="Gilbert D.G."/>
        </authorList>
    </citation>
    <scope>NUCLEOTIDE SEQUENCE</scope>
</reference>
<evidence type="ECO:0000256" key="4">
    <source>
        <dbReference type="ARBA" id="ARBA00022729"/>
    </source>
</evidence>
<dbReference type="AlphaFoldDB" id="A0A160V730"/>
<dbReference type="GO" id="GO:0015833">
    <property type="term" value="P:peptide transport"/>
    <property type="evidence" value="ECO:0007669"/>
    <property type="project" value="TreeGrafter"/>
</dbReference>
<dbReference type="Gene3D" id="3.40.190.10">
    <property type="entry name" value="Periplasmic binding protein-like II"/>
    <property type="match status" value="1"/>
</dbReference>
<evidence type="ECO:0000256" key="1">
    <source>
        <dbReference type="ARBA" id="ARBA00004196"/>
    </source>
</evidence>
<keyword evidence="3" id="KW-0813">Transport</keyword>
<dbReference type="PANTHER" id="PTHR30290">
    <property type="entry name" value="PERIPLASMIC BINDING COMPONENT OF ABC TRANSPORTER"/>
    <property type="match status" value="1"/>
</dbReference>
<name>A0A160V730_9ZZZZ</name>
<organism evidence="6">
    <name type="scientific">hydrothermal vent metagenome</name>
    <dbReference type="NCBI Taxonomy" id="652676"/>
    <lineage>
        <taxon>unclassified sequences</taxon>
        <taxon>metagenomes</taxon>
        <taxon>ecological metagenomes</taxon>
    </lineage>
</organism>
<dbReference type="InterPro" id="IPR000914">
    <property type="entry name" value="SBP_5_dom"/>
</dbReference>